<keyword evidence="7" id="KW-0675">Receptor</keyword>
<dbReference type="Gene3D" id="2.170.130.10">
    <property type="entry name" value="TonB-dependent receptor, plug domain"/>
    <property type="match status" value="1"/>
</dbReference>
<comment type="subcellular location">
    <subcellularLocation>
        <location evidence="1">Cell outer membrane</location>
    </subcellularLocation>
</comment>
<dbReference type="SUPFAM" id="SSF56935">
    <property type="entry name" value="Porins"/>
    <property type="match status" value="1"/>
</dbReference>
<evidence type="ECO:0000313" key="8">
    <source>
        <dbReference type="Proteomes" id="UP001199919"/>
    </source>
</evidence>
<feature type="signal peptide" evidence="4">
    <location>
        <begin position="1"/>
        <end position="23"/>
    </location>
</feature>
<dbReference type="InterPro" id="IPR037066">
    <property type="entry name" value="Plug_dom_sf"/>
</dbReference>
<name>A0ABS8U1Q0_9SPHI</name>
<feature type="chain" id="PRO_5046035737" evidence="4">
    <location>
        <begin position="24"/>
        <end position="932"/>
    </location>
</feature>
<evidence type="ECO:0000313" key="7">
    <source>
        <dbReference type="EMBL" id="MCD8740572.1"/>
    </source>
</evidence>
<keyword evidence="8" id="KW-1185">Reference proteome</keyword>
<dbReference type="Gene3D" id="2.40.170.20">
    <property type="entry name" value="TonB-dependent receptor, beta-barrel domain"/>
    <property type="match status" value="1"/>
</dbReference>
<organism evidence="7 8">
    <name type="scientific">Mucilaginibacter roseus</name>
    <dbReference type="NCBI Taxonomy" id="1528868"/>
    <lineage>
        <taxon>Bacteria</taxon>
        <taxon>Pseudomonadati</taxon>
        <taxon>Bacteroidota</taxon>
        <taxon>Sphingobacteriia</taxon>
        <taxon>Sphingobacteriales</taxon>
        <taxon>Sphingobacteriaceae</taxon>
        <taxon>Mucilaginibacter</taxon>
    </lineage>
</organism>
<evidence type="ECO:0000256" key="3">
    <source>
        <dbReference type="ARBA" id="ARBA00023237"/>
    </source>
</evidence>
<feature type="domain" description="TonB-dependent receptor plug" evidence="5">
    <location>
        <begin position="139"/>
        <end position="234"/>
    </location>
</feature>
<feature type="domain" description="Outer membrane protein beta-barrel" evidence="6">
    <location>
        <begin position="583"/>
        <end position="924"/>
    </location>
</feature>
<accession>A0ABS8U1Q0</accession>
<dbReference type="EMBL" id="JAJPWV010000002">
    <property type="protein sequence ID" value="MCD8740572.1"/>
    <property type="molecule type" value="Genomic_DNA"/>
</dbReference>
<dbReference type="InterPro" id="IPR041700">
    <property type="entry name" value="OMP_b-brl_3"/>
</dbReference>
<dbReference type="Pfam" id="PF14905">
    <property type="entry name" value="OMP_b-brl_3"/>
    <property type="match status" value="1"/>
</dbReference>
<evidence type="ECO:0000256" key="2">
    <source>
        <dbReference type="ARBA" id="ARBA00023136"/>
    </source>
</evidence>
<evidence type="ECO:0000256" key="1">
    <source>
        <dbReference type="ARBA" id="ARBA00004442"/>
    </source>
</evidence>
<protein>
    <submittedName>
        <fullName evidence="7">TonB-dependent receptor</fullName>
    </submittedName>
</protein>
<dbReference type="Pfam" id="PF13715">
    <property type="entry name" value="CarbopepD_reg_2"/>
    <property type="match status" value="1"/>
</dbReference>
<dbReference type="PANTHER" id="PTHR40980:SF4">
    <property type="entry name" value="TONB-DEPENDENT RECEPTOR-LIKE BETA-BARREL DOMAIN-CONTAINING PROTEIN"/>
    <property type="match status" value="1"/>
</dbReference>
<gene>
    <name evidence="7" type="ORF">LT679_08180</name>
</gene>
<comment type="caution">
    <text evidence="7">The sequence shown here is derived from an EMBL/GenBank/DDBJ whole genome shotgun (WGS) entry which is preliminary data.</text>
</comment>
<sequence>MKKLFTLIVTLLTINLSAGNLFAQSAGKIAGKIIDQKTGETLIGATVVLQGSTKGAAANVEGRYSLANVAAGRYTVEVKYVGYQTKSISDVVVKAGATTNLDVSLSESASNALGEVVIKATYRQASVASLYAAQKNNASISDGISSEVIKRSPDRNTADVLKRVSGATVQDNKFVVIRGLSDRYNLALLDNTVLPSTEINTRAFSFDIVPSSLVENLTITKTATPDLPADFAGGAINISTKDIPDQNFISVGISGGYNTASTFKDFKSGARNATDYFAFDNGDKSLSKNFPNFTQIENGLTAQQNVAVARNIPLNLKTYTNTALPTQNHQFTIGRVKDFENGNRFGAIVGLTYRNSQNIVNDLKINYLDYRNYSDDITKFSTSVGALANFGYTYGKSKITFKNIYNRVYDDQYLARTGENTARGADIRYFAYDLLQKSLFKSTLEGTNPLGDKGSKINWTLSYANVINDQPDQRKVGYARNISDRNDPDAQFMADVTTVGKDNTTLFSKLNENNYNAAVNYSLPLKMFNQSATFKAGLSSYYRDRNFDLRFLGLQIRSSNGDEINNWIRTLPPSQLFDKALLNNNYYEVREPFGNVDSYKANSFTNAAYVMLDNKFGENLRVVWGVRAEKFNLELDPKGLNAETIKKDYLDVLPSANFTYSLNEKTNLRASYYRTLARPEFRELAQSQVYDYELLLIRQGDPNLKRTLIDNFDLRYELYPSAGQIISVSAFYKRFNNAIEAYNNDVTSTRMISYFNPDKAYLYGAELELRKSLEFLSSADLLKNTTVYTNVAVIKSRVDNPSNGGVNFLEAGRPMVGQAPYVINAGLQHSFLNNKFNFNALYNRVGRRLYLAAGTYVPSVWEAPRNVVDLQLSTKMLKGKGELKFNANDILNARYNYYFDNNTSKKYEPSADETLRSYRVGTNYSFTFTYNF</sequence>
<dbReference type="Gene3D" id="2.60.40.1120">
    <property type="entry name" value="Carboxypeptidase-like, regulatory domain"/>
    <property type="match status" value="1"/>
</dbReference>
<proteinExistence type="predicted"/>
<reference evidence="7 8" key="1">
    <citation type="submission" date="2021-12" db="EMBL/GenBank/DDBJ databases">
        <title>Mucilaginibacter roseus genome.</title>
        <authorList>
            <person name="Ferreira J.R."/>
            <person name="Newman J.D."/>
        </authorList>
    </citation>
    <scope>NUCLEOTIDE SEQUENCE [LARGE SCALE GENOMIC DNA]</scope>
    <source>
        <strain evidence="7 8">LMG 28454</strain>
    </source>
</reference>
<dbReference type="PANTHER" id="PTHR40980">
    <property type="entry name" value="PLUG DOMAIN-CONTAINING PROTEIN"/>
    <property type="match status" value="1"/>
</dbReference>
<evidence type="ECO:0000259" key="6">
    <source>
        <dbReference type="Pfam" id="PF14905"/>
    </source>
</evidence>
<dbReference type="SUPFAM" id="SSF49464">
    <property type="entry name" value="Carboxypeptidase regulatory domain-like"/>
    <property type="match status" value="1"/>
</dbReference>
<evidence type="ECO:0000259" key="5">
    <source>
        <dbReference type="Pfam" id="PF07715"/>
    </source>
</evidence>
<dbReference type="InterPro" id="IPR008969">
    <property type="entry name" value="CarboxyPept-like_regulatory"/>
</dbReference>
<dbReference type="RefSeq" id="WP_232176965.1">
    <property type="nucleotide sequence ID" value="NZ_JAJPWV010000002.1"/>
</dbReference>
<evidence type="ECO:0000256" key="4">
    <source>
        <dbReference type="SAM" id="SignalP"/>
    </source>
</evidence>
<dbReference type="Proteomes" id="UP001199919">
    <property type="component" value="Unassembled WGS sequence"/>
</dbReference>
<keyword evidence="2" id="KW-0472">Membrane</keyword>
<dbReference type="InterPro" id="IPR012910">
    <property type="entry name" value="Plug_dom"/>
</dbReference>
<dbReference type="Pfam" id="PF07715">
    <property type="entry name" value="Plug"/>
    <property type="match status" value="1"/>
</dbReference>
<keyword evidence="4" id="KW-0732">Signal</keyword>
<dbReference type="InterPro" id="IPR036942">
    <property type="entry name" value="Beta-barrel_TonB_sf"/>
</dbReference>
<keyword evidence="3" id="KW-0998">Cell outer membrane</keyword>